<dbReference type="PROSITE" id="PS01209">
    <property type="entry name" value="LDLRA_1"/>
    <property type="match status" value="1"/>
</dbReference>
<dbReference type="GO" id="GO:0005886">
    <property type="term" value="C:plasma membrane"/>
    <property type="evidence" value="ECO:0007669"/>
    <property type="project" value="TreeGrafter"/>
</dbReference>
<evidence type="ECO:0000256" key="5">
    <source>
        <dbReference type="ARBA" id="ARBA00022989"/>
    </source>
</evidence>
<dbReference type="Gene3D" id="1.20.1070.10">
    <property type="entry name" value="Rhodopsin 7-helix transmembrane proteins"/>
    <property type="match status" value="1"/>
</dbReference>
<keyword evidence="6 9" id="KW-0472">Membrane</keyword>
<dbReference type="Gene3D" id="2.40.128.620">
    <property type="match status" value="1"/>
</dbReference>
<comment type="caution">
    <text evidence="8">Lacks conserved residue(s) required for the propagation of feature annotation.</text>
</comment>
<evidence type="ECO:0000256" key="3">
    <source>
        <dbReference type="ARBA" id="ARBA00022692"/>
    </source>
</evidence>
<evidence type="ECO:0000256" key="6">
    <source>
        <dbReference type="ARBA" id="ARBA00023136"/>
    </source>
</evidence>
<evidence type="ECO:0000256" key="8">
    <source>
        <dbReference type="PROSITE-ProRule" id="PRU00124"/>
    </source>
</evidence>
<dbReference type="SMART" id="SM00192">
    <property type="entry name" value="LDLa"/>
    <property type="match status" value="2"/>
</dbReference>
<dbReference type="InterPro" id="IPR036055">
    <property type="entry name" value="LDL_receptor-like_sf"/>
</dbReference>
<name>A0A813TWY5_9BILA</name>
<dbReference type="EMBL" id="CAJOBC010000602">
    <property type="protein sequence ID" value="CAF3605989.1"/>
    <property type="molecule type" value="Genomic_DNA"/>
</dbReference>
<dbReference type="PANTHER" id="PTHR24270">
    <property type="entry name" value="LOW-DENSITY LIPOPROTEIN RECEPTOR-RELATED"/>
    <property type="match status" value="1"/>
</dbReference>
<dbReference type="GO" id="GO:0016192">
    <property type="term" value="P:vesicle-mediated transport"/>
    <property type="evidence" value="ECO:0007669"/>
    <property type="project" value="UniProtKB-ARBA"/>
</dbReference>
<keyword evidence="3 9" id="KW-0812">Transmembrane</keyword>
<evidence type="ECO:0000256" key="1">
    <source>
        <dbReference type="ARBA" id="ARBA00004167"/>
    </source>
</evidence>
<dbReference type="InterPro" id="IPR023415">
    <property type="entry name" value="LDLR_class-A_CS"/>
</dbReference>
<feature type="transmembrane region" description="Helical" evidence="9">
    <location>
        <begin position="503"/>
        <end position="522"/>
    </location>
</feature>
<evidence type="ECO:0000256" key="7">
    <source>
        <dbReference type="ARBA" id="ARBA00023157"/>
    </source>
</evidence>
<dbReference type="Proteomes" id="UP000663829">
    <property type="component" value="Unassembled WGS sequence"/>
</dbReference>
<dbReference type="SUPFAM" id="SSF57424">
    <property type="entry name" value="LDL receptor-like module"/>
    <property type="match status" value="1"/>
</dbReference>
<evidence type="ECO:0000313" key="10">
    <source>
        <dbReference type="EMBL" id="CAF0819630.1"/>
    </source>
</evidence>
<dbReference type="EMBL" id="CAJNOK010004107">
    <property type="protein sequence ID" value="CAF0926105.1"/>
    <property type="molecule type" value="Genomic_DNA"/>
</dbReference>
<dbReference type="SUPFAM" id="SSF81321">
    <property type="entry name" value="Family A G protein-coupled receptor-like"/>
    <property type="match status" value="1"/>
</dbReference>
<dbReference type="EMBL" id="CAJNOQ010000602">
    <property type="protein sequence ID" value="CAF0819630.1"/>
    <property type="molecule type" value="Genomic_DNA"/>
</dbReference>
<dbReference type="Proteomes" id="UP000677228">
    <property type="component" value="Unassembled WGS sequence"/>
</dbReference>
<dbReference type="PRINTS" id="PR00261">
    <property type="entry name" value="LDLRECEPTOR"/>
</dbReference>
<dbReference type="Gene3D" id="4.10.400.10">
    <property type="entry name" value="Low-density Lipoprotein Receptor"/>
    <property type="match status" value="1"/>
</dbReference>
<comment type="caution">
    <text evidence="10">The sequence shown here is derived from an EMBL/GenBank/DDBJ whole genome shotgun (WGS) entry which is preliminary data.</text>
</comment>
<evidence type="ECO:0000313" key="11">
    <source>
        <dbReference type="EMBL" id="CAF0926105.1"/>
    </source>
</evidence>
<keyword evidence="14" id="KW-1185">Reference proteome</keyword>
<gene>
    <name evidence="10" type="ORF">GPM918_LOCUS4477</name>
    <name evidence="11" type="ORF">OVA965_LOCUS10890</name>
    <name evidence="12" type="ORF">SRO942_LOCUS4478</name>
    <name evidence="13" type="ORF">TMI583_LOCUS10886</name>
</gene>
<dbReference type="InterPro" id="IPR002172">
    <property type="entry name" value="LDrepeatLR_classA_rpt"/>
</dbReference>
<evidence type="ECO:0000256" key="2">
    <source>
        <dbReference type="ARBA" id="ARBA00004308"/>
    </source>
</evidence>
<dbReference type="PROSITE" id="PS50068">
    <property type="entry name" value="LDLRA_2"/>
    <property type="match status" value="1"/>
</dbReference>
<evidence type="ECO:0000256" key="9">
    <source>
        <dbReference type="SAM" id="Phobius"/>
    </source>
</evidence>
<dbReference type="OrthoDB" id="9990982at2759"/>
<keyword evidence="7" id="KW-1015">Disulfide bond</keyword>
<evidence type="ECO:0000313" key="14">
    <source>
        <dbReference type="Proteomes" id="UP000663829"/>
    </source>
</evidence>
<feature type="transmembrane region" description="Helical" evidence="9">
    <location>
        <begin position="582"/>
        <end position="604"/>
    </location>
</feature>
<evidence type="ECO:0000313" key="12">
    <source>
        <dbReference type="EMBL" id="CAF3605989.1"/>
    </source>
</evidence>
<dbReference type="EMBL" id="CAJOBA010004109">
    <property type="protein sequence ID" value="CAF3703178.1"/>
    <property type="molecule type" value="Genomic_DNA"/>
</dbReference>
<organism evidence="10 14">
    <name type="scientific">Didymodactylos carnosus</name>
    <dbReference type="NCBI Taxonomy" id="1234261"/>
    <lineage>
        <taxon>Eukaryota</taxon>
        <taxon>Metazoa</taxon>
        <taxon>Spiralia</taxon>
        <taxon>Gnathifera</taxon>
        <taxon>Rotifera</taxon>
        <taxon>Eurotatoria</taxon>
        <taxon>Bdelloidea</taxon>
        <taxon>Philodinida</taxon>
        <taxon>Philodinidae</taxon>
        <taxon>Didymodactylos</taxon>
    </lineage>
</organism>
<proteinExistence type="predicted"/>
<sequence length="629" mass="72842">MPFKDILEYIRSDLLKKCLKDIFPYSSNKRLLSPLIHLYYTRQQFLINPNYDLYFIADFVIPTARLPGLFCLAGAFKCYGQTQVTYYEDEPKNRTCFQYSDIYSQRLNYSFPPFEYLFCRHVKPGNDYCNDIQNYYHCPLSNECISNYRLNDGDGIHQCLDGTDEYGLSLNRALFRCQKSTDLTCDTIKQYYSNSASQSYVIPFSSICNSIWDLKDGIDEMYCHDWLCPHGLIQFNQIDSKWNGQCINQNWSCDYQWDFVDGSDELNFNCLRGNRIATFDGECPVPLNNGDPLTRLIGDGVPQCPDGKDERNTLACQDGFPVDDRFLCTLSSPYACIAQMYVCDGKSDCPNSEDELVWYCQSRLNVSKPTASLPKEETQKFAYNCNRGLPVMRDEKERCLCPPDSYGTYCEKTNYWLTSLITVERLRIVLSPTTGVVTREQAVHLPIVLGIVTLMVTFSMHVHELFYYTIINDPNSSSTLLRITNYDNRIWSVYNRINVVSHYLIPFGVQFTSITVLIAMTTRRRARTSTSSNFIQVLKKQFQLNKELYVTPFTIILSLTPQAVLSFTYACTELTQSTWQRYSLLTAYFLSYVPQILGFILYVLPSSAYKEELYKTKFARILLRCRIKQ</sequence>
<dbReference type="Pfam" id="PF00057">
    <property type="entry name" value="Ldl_recept_a"/>
    <property type="match status" value="1"/>
</dbReference>
<accession>A0A813TWY5</accession>
<dbReference type="AlphaFoldDB" id="A0A813TWY5"/>
<dbReference type="CDD" id="cd00112">
    <property type="entry name" value="LDLa"/>
    <property type="match status" value="2"/>
</dbReference>
<keyword evidence="4" id="KW-0677">Repeat</keyword>
<dbReference type="Proteomes" id="UP000682733">
    <property type="component" value="Unassembled WGS sequence"/>
</dbReference>
<evidence type="ECO:0000256" key="4">
    <source>
        <dbReference type="ARBA" id="ARBA00022737"/>
    </source>
</evidence>
<dbReference type="Proteomes" id="UP000681722">
    <property type="component" value="Unassembled WGS sequence"/>
</dbReference>
<dbReference type="InterPro" id="IPR050685">
    <property type="entry name" value="LDLR"/>
</dbReference>
<dbReference type="GO" id="GO:0012505">
    <property type="term" value="C:endomembrane system"/>
    <property type="evidence" value="ECO:0007669"/>
    <property type="project" value="UniProtKB-SubCell"/>
</dbReference>
<reference evidence="10" key="1">
    <citation type="submission" date="2021-02" db="EMBL/GenBank/DDBJ databases">
        <authorList>
            <person name="Nowell W R."/>
        </authorList>
    </citation>
    <scope>NUCLEOTIDE SEQUENCE</scope>
</reference>
<feature type="transmembrane region" description="Helical" evidence="9">
    <location>
        <begin position="548"/>
        <end position="570"/>
    </location>
</feature>
<protein>
    <submittedName>
        <fullName evidence="10">Uncharacterized protein</fullName>
    </submittedName>
</protein>
<comment type="subcellular location">
    <subcellularLocation>
        <location evidence="2">Endomembrane system</location>
    </subcellularLocation>
    <subcellularLocation>
        <location evidence="1">Membrane</location>
        <topology evidence="1">Single-pass membrane protein</topology>
    </subcellularLocation>
</comment>
<evidence type="ECO:0000313" key="13">
    <source>
        <dbReference type="EMBL" id="CAF3703178.1"/>
    </source>
</evidence>
<keyword evidence="5 9" id="KW-1133">Transmembrane helix</keyword>